<proteinExistence type="predicted"/>
<dbReference type="PROSITE" id="PS50112">
    <property type="entry name" value="PAS"/>
    <property type="match status" value="1"/>
</dbReference>
<evidence type="ECO:0000313" key="4">
    <source>
        <dbReference type="Proteomes" id="UP000838160"/>
    </source>
</evidence>
<dbReference type="InterPro" id="IPR013767">
    <property type="entry name" value="PAS_fold"/>
</dbReference>
<evidence type="ECO:0000259" key="2">
    <source>
        <dbReference type="PROSITE" id="PS50112"/>
    </source>
</evidence>
<feature type="domain" description="PAS" evidence="2">
    <location>
        <begin position="121"/>
        <end position="165"/>
    </location>
</feature>
<gene>
    <name evidence="3" type="ORF">VHP8226_01564</name>
</gene>
<keyword evidence="1" id="KW-0812">Transmembrane</keyword>
<feature type="transmembrane region" description="Helical" evidence="1">
    <location>
        <begin position="20"/>
        <end position="47"/>
    </location>
</feature>
<keyword evidence="4" id="KW-1185">Reference proteome</keyword>
<dbReference type="SUPFAM" id="SSF55785">
    <property type="entry name" value="PYP-like sensor domain (PAS domain)"/>
    <property type="match status" value="1"/>
</dbReference>
<dbReference type="CDD" id="cd00130">
    <property type="entry name" value="PAS"/>
    <property type="match status" value="1"/>
</dbReference>
<name>A0ABN8DH28_9VIBR</name>
<dbReference type="Proteomes" id="UP000838160">
    <property type="component" value="Unassembled WGS sequence"/>
</dbReference>
<dbReference type="Pfam" id="PF00989">
    <property type="entry name" value="PAS"/>
    <property type="match status" value="1"/>
</dbReference>
<dbReference type="InterPro" id="IPR035965">
    <property type="entry name" value="PAS-like_dom_sf"/>
</dbReference>
<sequence>MKSVVKHVPLNAALLLLSGGIFYVDLTIPLGVAAGVPYVTVILVSLISQRQSTILIWATACTLLTLFGYYLSPIGSETWKVVTNRILAIYAIWAVAIVSIVVKERARTLSKLEQNLKLSESRATLGLVAEYTKDAIVITDKQGLITWVNQGFISLSGYQLDEVLGSKPSSLLQGKKRIFQR</sequence>
<keyword evidence="1" id="KW-1133">Transmembrane helix</keyword>
<accession>A0ABN8DH28</accession>
<feature type="transmembrane region" description="Helical" evidence="1">
    <location>
        <begin position="54"/>
        <end position="72"/>
    </location>
</feature>
<dbReference type="Gene3D" id="3.30.450.20">
    <property type="entry name" value="PAS domain"/>
    <property type="match status" value="1"/>
</dbReference>
<protein>
    <recommendedName>
        <fullName evidence="2">PAS domain-containing protein</fullName>
    </recommendedName>
</protein>
<comment type="caution">
    <text evidence="3">The sequence shown here is derived from an EMBL/GenBank/DDBJ whole genome shotgun (WGS) entry which is preliminary data.</text>
</comment>
<organism evidence="3 4">
    <name type="scientific">Vibrio hippocampi</name>
    <dbReference type="NCBI Taxonomy" id="654686"/>
    <lineage>
        <taxon>Bacteria</taxon>
        <taxon>Pseudomonadati</taxon>
        <taxon>Pseudomonadota</taxon>
        <taxon>Gammaproteobacteria</taxon>
        <taxon>Vibrionales</taxon>
        <taxon>Vibrionaceae</taxon>
        <taxon>Vibrio</taxon>
    </lineage>
</organism>
<reference evidence="3" key="1">
    <citation type="submission" date="2021-12" db="EMBL/GenBank/DDBJ databases">
        <authorList>
            <person name="Rodrigo-Torres L."/>
            <person name="Arahal R. D."/>
            <person name="Lucena T."/>
        </authorList>
    </citation>
    <scope>NUCLEOTIDE SEQUENCE</scope>
    <source>
        <strain evidence="3">CECT 8226</strain>
    </source>
</reference>
<evidence type="ECO:0000256" key="1">
    <source>
        <dbReference type="SAM" id="Phobius"/>
    </source>
</evidence>
<evidence type="ECO:0000313" key="3">
    <source>
        <dbReference type="EMBL" id="CAH0526077.1"/>
    </source>
</evidence>
<keyword evidence="1" id="KW-0472">Membrane</keyword>
<dbReference type="InterPro" id="IPR000014">
    <property type="entry name" value="PAS"/>
</dbReference>
<dbReference type="RefSeq" id="WP_253073294.1">
    <property type="nucleotide sequence ID" value="NZ_CAKLCM010000002.1"/>
</dbReference>
<feature type="transmembrane region" description="Helical" evidence="1">
    <location>
        <begin position="84"/>
        <end position="102"/>
    </location>
</feature>
<dbReference type="NCBIfam" id="TIGR00229">
    <property type="entry name" value="sensory_box"/>
    <property type="match status" value="1"/>
</dbReference>
<dbReference type="EMBL" id="CAKLCM010000002">
    <property type="protein sequence ID" value="CAH0526077.1"/>
    <property type="molecule type" value="Genomic_DNA"/>
</dbReference>